<reference evidence="1" key="2">
    <citation type="journal article" date="2022" name="New Phytol.">
        <title>Evolutionary transition to the ectomycorrhizal habit in the genomes of a hyperdiverse lineage of mushroom-forming fungi.</title>
        <authorList>
            <person name="Looney B."/>
            <person name="Miyauchi S."/>
            <person name="Morin E."/>
            <person name="Drula E."/>
            <person name="Courty P.E."/>
            <person name="Kohler A."/>
            <person name="Kuo A."/>
            <person name="LaButti K."/>
            <person name="Pangilinan J."/>
            <person name="Lipzen A."/>
            <person name="Riley R."/>
            <person name="Andreopoulos W."/>
            <person name="He G."/>
            <person name="Johnson J."/>
            <person name="Nolan M."/>
            <person name="Tritt A."/>
            <person name="Barry K.W."/>
            <person name="Grigoriev I.V."/>
            <person name="Nagy L.G."/>
            <person name="Hibbett D."/>
            <person name="Henrissat B."/>
            <person name="Matheny P.B."/>
            <person name="Labbe J."/>
            <person name="Martin F.M."/>
        </authorList>
    </citation>
    <scope>NUCLEOTIDE SEQUENCE</scope>
    <source>
        <strain evidence="1">EC-137</strain>
    </source>
</reference>
<gene>
    <name evidence="1" type="ORF">K488DRAFT_67821</name>
</gene>
<accession>A0ACB8QXX9</accession>
<reference evidence="1" key="1">
    <citation type="submission" date="2021-02" db="EMBL/GenBank/DDBJ databases">
        <authorList>
            <consortium name="DOE Joint Genome Institute"/>
            <person name="Ahrendt S."/>
            <person name="Looney B.P."/>
            <person name="Miyauchi S."/>
            <person name="Morin E."/>
            <person name="Drula E."/>
            <person name="Courty P.E."/>
            <person name="Chicoki N."/>
            <person name="Fauchery L."/>
            <person name="Kohler A."/>
            <person name="Kuo A."/>
            <person name="Labutti K."/>
            <person name="Pangilinan J."/>
            <person name="Lipzen A."/>
            <person name="Riley R."/>
            <person name="Andreopoulos W."/>
            <person name="He G."/>
            <person name="Johnson J."/>
            <person name="Barry K.W."/>
            <person name="Grigoriev I.V."/>
            <person name="Nagy L."/>
            <person name="Hibbett D."/>
            <person name="Henrissat B."/>
            <person name="Matheny P.B."/>
            <person name="Labbe J."/>
            <person name="Martin F."/>
        </authorList>
    </citation>
    <scope>NUCLEOTIDE SEQUENCE</scope>
    <source>
        <strain evidence="1">EC-137</strain>
    </source>
</reference>
<name>A0ACB8QXX9_9AGAM</name>
<organism evidence="1 2">
    <name type="scientific">Vararia minispora EC-137</name>
    <dbReference type="NCBI Taxonomy" id="1314806"/>
    <lineage>
        <taxon>Eukaryota</taxon>
        <taxon>Fungi</taxon>
        <taxon>Dikarya</taxon>
        <taxon>Basidiomycota</taxon>
        <taxon>Agaricomycotina</taxon>
        <taxon>Agaricomycetes</taxon>
        <taxon>Russulales</taxon>
        <taxon>Lachnocladiaceae</taxon>
        <taxon>Vararia</taxon>
    </lineage>
</organism>
<keyword evidence="2" id="KW-1185">Reference proteome</keyword>
<dbReference type="EMBL" id="MU273474">
    <property type="protein sequence ID" value="KAI0036201.1"/>
    <property type="molecule type" value="Genomic_DNA"/>
</dbReference>
<dbReference type="Proteomes" id="UP000814128">
    <property type="component" value="Unassembled WGS sequence"/>
</dbReference>
<evidence type="ECO:0000313" key="1">
    <source>
        <dbReference type="EMBL" id="KAI0036201.1"/>
    </source>
</evidence>
<sequence length="384" mass="43081">MDQLPTEMLVNIIKDLAPEDLRRLRATNKRLKDLASPSAFSVMKVTNTVKSMEGLLCLLHTKDICGTIESIEFSESELSSVESREERDKGLFGCAEKSYASIHLAPHLESLSFTFDDMYPWFGGDDSPIQLILQHAILSGLASTASHPPPSLRSLTIENLLALNNLHWSSMGVLLSRLHSLSIHVLMDDAECSLDSDELHEFYYSLSSVILAACTSLRRLSLSGTRMIGIVLRIDFHMVNFPHLVTLSLKSMILSWYEDGTFCSAEDFIVRHAGTLESLELVGCGMAMLIGDERPVRFWSAVWNRFAETLSALTELKVKFDSPWDPPEDRTDGEARYFLEDTNYGFLQQEDVDGQEEDVLAFEAFKAILDSRLKSKLERNSAST</sequence>
<evidence type="ECO:0000313" key="2">
    <source>
        <dbReference type="Proteomes" id="UP000814128"/>
    </source>
</evidence>
<protein>
    <submittedName>
        <fullName evidence="1">Uncharacterized protein</fullName>
    </submittedName>
</protein>
<proteinExistence type="predicted"/>
<comment type="caution">
    <text evidence="1">The sequence shown here is derived from an EMBL/GenBank/DDBJ whole genome shotgun (WGS) entry which is preliminary data.</text>
</comment>